<dbReference type="SUPFAM" id="SSF111331">
    <property type="entry name" value="NAD kinase/diacylglycerol kinase-like"/>
    <property type="match status" value="1"/>
</dbReference>
<feature type="domain" description="DAGKc" evidence="8">
    <location>
        <begin position="189"/>
        <end position="335"/>
    </location>
</feature>
<gene>
    <name evidence="9" type="primary">105627044</name>
</gene>
<keyword evidence="3" id="KW-0547">Nucleotide-binding</keyword>
<dbReference type="KEGG" id="acep:105627044"/>
<dbReference type="SMART" id="SM00046">
    <property type="entry name" value="DAGKc"/>
    <property type="match status" value="1"/>
</dbReference>
<dbReference type="STRING" id="12957.A0A158P1Q5"/>
<evidence type="ECO:0000313" key="9">
    <source>
        <dbReference type="EnsemblMetazoa" id="XP_012063713.1"/>
    </source>
</evidence>
<dbReference type="AlphaFoldDB" id="A0A158P1Q5"/>
<keyword evidence="10" id="KW-1185">Reference proteome</keyword>
<dbReference type="PROSITE" id="PS50146">
    <property type="entry name" value="DAGK"/>
    <property type="match status" value="1"/>
</dbReference>
<comment type="subcellular location">
    <subcellularLocation>
        <location evidence="1">Endomembrane system</location>
    </subcellularLocation>
</comment>
<accession>A0A158P1Q5</accession>
<dbReference type="FunFam" id="3.40.50.10330:FF:000005">
    <property type="entry name" value="Sphingosine kinase 2"/>
    <property type="match status" value="1"/>
</dbReference>
<dbReference type="InterPro" id="IPR017438">
    <property type="entry name" value="ATP-NAD_kinase_N"/>
</dbReference>
<dbReference type="Gene3D" id="3.40.50.10330">
    <property type="entry name" value="Probable inorganic polyphosphate/atp-NAD kinase, domain 1"/>
    <property type="match status" value="1"/>
</dbReference>
<dbReference type="InterPro" id="IPR045540">
    <property type="entry name" value="YegS/DAGK_C"/>
</dbReference>
<evidence type="ECO:0000313" key="10">
    <source>
        <dbReference type="Proteomes" id="UP000005205"/>
    </source>
</evidence>
<evidence type="ECO:0000256" key="1">
    <source>
        <dbReference type="ARBA" id="ARBA00004308"/>
    </source>
</evidence>
<dbReference type="EMBL" id="ADTU01006750">
    <property type="status" value="NOT_ANNOTATED_CDS"/>
    <property type="molecule type" value="Genomic_DNA"/>
</dbReference>
<reference evidence="10" key="1">
    <citation type="journal article" date="2011" name="PLoS Genet.">
        <title>The genome sequence of the leaf-cutter ant Atta cephalotes reveals insights into its obligate symbiotic lifestyle.</title>
        <authorList>
            <person name="Suen G."/>
            <person name="Teiling C."/>
            <person name="Li L."/>
            <person name="Holt C."/>
            <person name="Abouheif E."/>
            <person name="Bornberg-Bauer E."/>
            <person name="Bouffard P."/>
            <person name="Caldera E.J."/>
            <person name="Cash E."/>
            <person name="Cavanaugh A."/>
            <person name="Denas O."/>
            <person name="Elhaik E."/>
            <person name="Fave M.J."/>
            <person name="Gadau J."/>
            <person name="Gibson J.D."/>
            <person name="Graur D."/>
            <person name="Grubbs K.J."/>
            <person name="Hagen D.E."/>
            <person name="Harkins T.T."/>
            <person name="Helmkampf M."/>
            <person name="Hu H."/>
            <person name="Johnson B.R."/>
            <person name="Kim J."/>
            <person name="Marsh S.E."/>
            <person name="Moeller J.A."/>
            <person name="Munoz-Torres M.C."/>
            <person name="Murphy M.C."/>
            <person name="Naughton M.C."/>
            <person name="Nigam S."/>
            <person name="Overson R."/>
            <person name="Rajakumar R."/>
            <person name="Reese J.T."/>
            <person name="Scott J.J."/>
            <person name="Smith C.R."/>
            <person name="Tao S."/>
            <person name="Tsutsui N.D."/>
            <person name="Viljakainen L."/>
            <person name="Wissler L."/>
            <person name="Yandell M.D."/>
            <person name="Zimmer F."/>
            <person name="Taylor J."/>
            <person name="Slater S.C."/>
            <person name="Clifton S.W."/>
            <person name="Warren W.C."/>
            <person name="Elsik C.G."/>
            <person name="Smith C.D."/>
            <person name="Weinstock G.M."/>
            <person name="Gerardo N.M."/>
            <person name="Currie C.R."/>
        </authorList>
    </citation>
    <scope>NUCLEOTIDE SEQUENCE [LARGE SCALE GENOMIC DNA]</scope>
</reference>
<dbReference type="PANTHER" id="PTHR12358">
    <property type="entry name" value="SPHINGOSINE KINASE"/>
    <property type="match status" value="1"/>
</dbReference>
<dbReference type="GO" id="GO:0012505">
    <property type="term" value="C:endomembrane system"/>
    <property type="evidence" value="ECO:0007669"/>
    <property type="project" value="UniProtKB-SubCell"/>
</dbReference>
<sequence>MVERKHWPMEDSVQGTSSAVLEEIFYVTSKRNTYYKVKLTEKGLSLQKEHNGATKIETIALGDIIGCRCMRSKRRNTGSCACRPGASKSQMKLVESAELYQQCDELDMSAYLYIYAYTLKKTRMKVTLRRERTTITLRFRSFDKYEDNLREASRWRLAIKCLVANVPVPKNLMSPSHGNLETLVGACPGENRKLLVLVNPKSGPGRGRDTFQKRIHPILSEAERSYEIHVTKCSNYAREFVRTRDIYQWSGLLMVGGDGIVFEVVNGIFQRPDWEKALRELPLGVIPCGSGNGLAKSIAHAKKEPYDRNPLLISALSAVKCKKTSMDIVRVETRNQILFSFLSVGWGLLADIDIESERLRAIGGQRFTVWSVARLIGLRTYKGKVSYLPCNKVPTTENMENGNIYHKDYIAENILSHSRSYGDELDRCCAKPESEPKDFYNTFGESSNDLNGYDDNDMITENLALETENERRHRLDSFYSATSAKSTYFSTGSASSYHSMEDDNSTEIDAENICNNQVMYGPSSTLPALTSQFSNCWTTIQGEFIMVHAAYQTHLGQDYFFAPRAALADGIIWLLIAKAGISRANLVQFLLGLSSGTHVTCPGVDMIPVKAFRIEPMEGTSGHITVDGEEVDYGPLQAEIFSSLASVMTP</sequence>
<dbReference type="GO" id="GO:0005524">
    <property type="term" value="F:ATP binding"/>
    <property type="evidence" value="ECO:0007669"/>
    <property type="project" value="UniProtKB-KW"/>
</dbReference>
<reference evidence="9" key="2">
    <citation type="submission" date="2016-04" db="UniProtKB">
        <authorList>
            <consortium name="EnsemblMetazoa"/>
        </authorList>
    </citation>
    <scope>IDENTIFICATION</scope>
</reference>
<dbReference type="EC" id="2.7.1.91" evidence="7"/>
<dbReference type="Pfam" id="PF19279">
    <property type="entry name" value="YegS_C"/>
    <property type="match status" value="1"/>
</dbReference>
<organism evidence="9 10">
    <name type="scientific">Atta cephalotes</name>
    <name type="common">Leafcutter ant</name>
    <dbReference type="NCBI Taxonomy" id="12957"/>
    <lineage>
        <taxon>Eukaryota</taxon>
        <taxon>Metazoa</taxon>
        <taxon>Ecdysozoa</taxon>
        <taxon>Arthropoda</taxon>
        <taxon>Hexapoda</taxon>
        <taxon>Insecta</taxon>
        <taxon>Pterygota</taxon>
        <taxon>Neoptera</taxon>
        <taxon>Endopterygota</taxon>
        <taxon>Hymenoptera</taxon>
        <taxon>Apocrita</taxon>
        <taxon>Aculeata</taxon>
        <taxon>Formicoidea</taxon>
        <taxon>Formicidae</taxon>
        <taxon>Myrmicinae</taxon>
        <taxon>Atta</taxon>
    </lineage>
</organism>
<dbReference type="EMBL" id="ADTU01006749">
    <property type="status" value="NOT_ANNOTATED_CDS"/>
    <property type="molecule type" value="Genomic_DNA"/>
</dbReference>
<dbReference type="EMBL" id="ADTU01006751">
    <property type="status" value="NOT_ANNOTATED_CDS"/>
    <property type="molecule type" value="Genomic_DNA"/>
</dbReference>
<name>A0A158P1Q5_ATTCE</name>
<dbReference type="InterPro" id="IPR050187">
    <property type="entry name" value="Lipid_Phosphate_FormReg"/>
</dbReference>
<keyword evidence="6" id="KW-0472">Membrane</keyword>
<evidence type="ECO:0000256" key="2">
    <source>
        <dbReference type="ARBA" id="ARBA00022679"/>
    </source>
</evidence>
<evidence type="ECO:0000256" key="4">
    <source>
        <dbReference type="ARBA" id="ARBA00022777"/>
    </source>
</evidence>
<evidence type="ECO:0000256" key="6">
    <source>
        <dbReference type="ARBA" id="ARBA00023136"/>
    </source>
</evidence>
<keyword evidence="2" id="KW-0808">Transferase</keyword>
<dbReference type="InParanoid" id="A0A158P1Q5"/>
<dbReference type="GO" id="GO:0046512">
    <property type="term" value="P:sphingosine biosynthetic process"/>
    <property type="evidence" value="ECO:0007669"/>
    <property type="project" value="TreeGrafter"/>
</dbReference>
<dbReference type="Proteomes" id="UP000005205">
    <property type="component" value="Unassembled WGS sequence"/>
</dbReference>
<proteinExistence type="predicted"/>
<dbReference type="GO" id="GO:0008481">
    <property type="term" value="F:sphingosine kinase activity"/>
    <property type="evidence" value="ECO:0007669"/>
    <property type="project" value="UniProtKB-EC"/>
</dbReference>
<keyword evidence="5" id="KW-0067">ATP-binding</keyword>
<dbReference type="GO" id="GO:0005737">
    <property type="term" value="C:cytoplasm"/>
    <property type="evidence" value="ECO:0007669"/>
    <property type="project" value="TreeGrafter"/>
</dbReference>
<protein>
    <recommendedName>
        <fullName evidence="7">sphingosine kinase</fullName>
        <ecNumber evidence="7">2.7.1.91</ecNumber>
    </recommendedName>
</protein>
<evidence type="ECO:0000259" key="8">
    <source>
        <dbReference type="PROSITE" id="PS50146"/>
    </source>
</evidence>
<dbReference type="EnsemblMetazoa" id="XM_012208323.1">
    <property type="protein sequence ID" value="XP_012063713.1"/>
    <property type="gene ID" value="LOC105627044"/>
</dbReference>
<evidence type="ECO:0000256" key="7">
    <source>
        <dbReference type="ARBA" id="ARBA00044037"/>
    </source>
</evidence>
<dbReference type="Gene3D" id="2.60.200.40">
    <property type="match status" value="1"/>
</dbReference>
<dbReference type="GO" id="GO:0016020">
    <property type="term" value="C:membrane"/>
    <property type="evidence" value="ECO:0007669"/>
    <property type="project" value="TreeGrafter"/>
</dbReference>
<dbReference type="Pfam" id="PF00781">
    <property type="entry name" value="DAGK_cat"/>
    <property type="match status" value="1"/>
</dbReference>
<dbReference type="GO" id="GO:0042981">
    <property type="term" value="P:regulation of apoptotic process"/>
    <property type="evidence" value="ECO:0007669"/>
    <property type="project" value="UniProtKB-ARBA"/>
</dbReference>
<dbReference type="OrthoDB" id="3853857at2759"/>
<evidence type="ECO:0000256" key="3">
    <source>
        <dbReference type="ARBA" id="ARBA00022741"/>
    </source>
</evidence>
<dbReference type="FunCoup" id="A0A158P1Q5">
    <property type="interactions" value="789"/>
</dbReference>
<evidence type="ECO:0000256" key="5">
    <source>
        <dbReference type="ARBA" id="ARBA00022840"/>
    </source>
</evidence>
<dbReference type="InterPro" id="IPR001206">
    <property type="entry name" value="Diacylglycerol_kinase_cat_dom"/>
</dbReference>
<keyword evidence="4" id="KW-0418">Kinase</keyword>
<dbReference type="PANTHER" id="PTHR12358:SF112">
    <property type="entry name" value="LD11247P-RELATED"/>
    <property type="match status" value="1"/>
</dbReference>
<dbReference type="InterPro" id="IPR016064">
    <property type="entry name" value="NAD/diacylglycerol_kinase_sf"/>
</dbReference>
<dbReference type="eggNOG" id="KOG1116">
    <property type="taxonomic scope" value="Eukaryota"/>
</dbReference>